<feature type="transmembrane region" description="Helical" evidence="9">
    <location>
        <begin position="46"/>
        <end position="68"/>
    </location>
</feature>
<protein>
    <recommendedName>
        <fullName evidence="9">TRAP transporter small permease protein</fullName>
    </recommendedName>
</protein>
<keyword evidence="4 9" id="KW-0997">Cell inner membrane</keyword>
<dbReference type="Pfam" id="PF04290">
    <property type="entry name" value="DctQ"/>
    <property type="match status" value="1"/>
</dbReference>
<evidence type="ECO:0000259" key="10">
    <source>
        <dbReference type="Pfam" id="PF04290"/>
    </source>
</evidence>
<dbReference type="GO" id="GO:0022857">
    <property type="term" value="F:transmembrane transporter activity"/>
    <property type="evidence" value="ECO:0007669"/>
    <property type="project" value="UniProtKB-UniRule"/>
</dbReference>
<keyword evidence="11" id="KW-0614">Plasmid</keyword>
<keyword evidence="5 9" id="KW-0812">Transmembrane</keyword>
<keyword evidence="7 9" id="KW-0472">Membrane</keyword>
<keyword evidence="3" id="KW-1003">Cell membrane</keyword>
<dbReference type="OrthoDB" id="9791324at2"/>
<name>A0A1U7DCB7_9RHOB</name>
<dbReference type="PANTHER" id="PTHR35011:SF2">
    <property type="entry name" value="2,3-DIKETO-L-GULONATE TRAP TRANSPORTER SMALL PERMEASE PROTEIN YIAM"/>
    <property type="match status" value="1"/>
</dbReference>
<dbReference type="GO" id="GO:0005886">
    <property type="term" value="C:plasma membrane"/>
    <property type="evidence" value="ECO:0007669"/>
    <property type="project" value="UniProtKB-SubCell"/>
</dbReference>
<accession>A0A1U7DCB7</accession>
<feature type="transmembrane region" description="Helical" evidence="9">
    <location>
        <begin position="12"/>
        <end position="40"/>
    </location>
</feature>
<dbReference type="AlphaFoldDB" id="A0A1U7DCB7"/>
<reference evidence="11 12" key="1">
    <citation type="submission" date="2016-03" db="EMBL/GenBank/DDBJ databases">
        <title>Deep-sea bacteria in the southern Pacific.</title>
        <authorList>
            <person name="Tang K."/>
        </authorList>
    </citation>
    <scope>NUCLEOTIDE SEQUENCE [LARGE SCALE GENOMIC DNA]</scope>
    <source>
        <strain evidence="11 12">JLT2016</strain>
        <plasmid evidence="12">Plasmid ptpro1</plasmid>
    </source>
</reference>
<evidence type="ECO:0000313" key="11">
    <source>
        <dbReference type="EMBL" id="APX25811.1"/>
    </source>
</evidence>
<keyword evidence="2 9" id="KW-0813">Transport</keyword>
<sequence length="171" mass="18698">MRPLRILERTLEASGAAVIFVTLTFTFFALLVNVVLRYAFGSGLAWAYEIHAVLFPWLVAGGIGIASLRGWHISVDVLIGIMPDPLKRLVAILVSVAVLVIAVTVIQTSAPIIRASKFQRLSEIPVSQYWGYISLYYAFGVMAVAAVIEILRQLFAGPQDDSTDPAQQSYS</sequence>
<gene>
    <name evidence="11" type="ORF">Ga0080559_TMP328</name>
</gene>
<comment type="function">
    <text evidence="9">Part of the tripartite ATP-independent periplasmic (TRAP) transport system.</text>
</comment>
<evidence type="ECO:0000256" key="8">
    <source>
        <dbReference type="ARBA" id="ARBA00038436"/>
    </source>
</evidence>
<feature type="transmembrane region" description="Helical" evidence="9">
    <location>
        <begin position="129"/>
        <end position="151"/>
    </location>
</feature>
<evidence type="ECO:0000256" key="7">
    <source>
        <dbReference type="ARBA" id="ARBA00023136"/>
    </source>
</evidence>
<comment type="similarity">
    <text evidence="8 9">Belongs to the TRAP transporter small permease family.</text>
</comment>
<feature type="transmembrane region" description="Helical" evidence="9">
    <location>
        <begin position="89"/>
        <end position="109"/>
    </location>
</feature>
<evidence type="ECO:0000256" key="5">
    <source>
        <dbReference type="ARBA" id="ARBA00022692"/>
    </source>
</evidence>
<evidence type="ECO:0000256" key="1">
    <source>
        <dbReference type="ARBA" id="ARBA00004429"/>
    </source>
</evidence>
<dbReference type="KEGG" id="tpro:Ga0080559_TMP328"/>
<dbReference type="EMBL" id="CP014797">
    <property type="protein sequence ID" value="APX25811.1"/>
    <property type="molecule type" value="Genomic_DNA"/>
</dbReference>
<evidence type="ECO:0000256" key="4">
    <source>
        <dbReference type="ARBA" id="ARBA00022519"/>
    </source>
</evidence>
<organism evidence="11 12">
    <name type="scientific">Salipiger profundus</name>
    <dbReference type="NCBI Taxonomy" id="1229727"/>
    <lineage>
        <taxon>Bacteria</taxon>
        <taxon>Pseudomonadati</taxon>
        <taxon>Pseudomonadota</taxon>
        <taxon>Alphaproteobacteria</taxon>
        <taxon>Rhodobacterales</taxon>
        <taxon>Roseobacteraceae</taxon>
        <taxon>Salipiger</taxon>
    </lineage>
</organism>
<evidence type="ECO:0000256" key="2">
    <source>
        <dbReference type="ARBA" id="ARBA00022448"/>
    </source>
</evidence>
<dbReference type="PANTHER" id="PTHR35011">
    <property type="entry name" value="2,3-DIKETO-L-GULONATE TRAP TRANSPORTER SMALL PERMEASE PROTEIN YIAM"/>
    <property type="match status" value="1"/>
</dbReference>
<comment type="subunit">
    <text evidence="9">The complex comprises the extracytoplasmic solute receptor protein and the two transmembrane proteins.</text>
</comment>
<comment type="subcellular location">
    <subcellularLocation>
        <location evidence="1 9">Cell inner membrane</location>
        <topology evidence="1 9">Multi-pass membrane protein</topology>
    </subcellularLocation>
</comment>
<keyword evidence="6 9" id="KW-1133">Transmembrane helix</keyword>
<geneLocation type="plasmid" evidence="12">
    <name>ptpro1</name>
</geneLocation>
<evidence type="ECO:0000256" key="3">
    <source>
        <dbReference type="ARBA" id="ARBA00022475"/>
    </source>
</evidence>
<dbReference type="RefSeq" id="WP_076625711.1">
    <property type="nucleotide sequence ID" value="NZ_CP014797.1"/>
</dbReference>
<keyword evidence="12" id="KW-1185">Reference proteome</keyword>
<proteinExistence type="inferred from homology"/>
<dbReference type="Proteomes" id="UP000186559">
    <property type="component" value="Plasmid pTPRO1"/>
</dbReference>
<evidence type="ECO:0000313" key="12">
    <source>
        <dbReference type="Proteomes" id="UP000186559"/>
    </source>
</evidence>
<evidence type="ECO:0000256" key="6">
    <source>
        <dbReference type="ARBA" id="ARBA00022989"/>
    </source>
</evidence>
<dbReference type="InterPro" id="IPR007387">
    <property type="entry name" value="TRAP_DctQ"/>
</dbReference>
<evidence type="ECO:0000256" key="9">
    <source>
        <dbReference type="RuleBase" id="RU369079"/>
    </source>
</evidence>
<dbReference type="GO" id="GO:0015740">
    <property type="term" value="P:C4-dicarboxylate transport"/>
    <property type="evidence" value="ECO:0007669"/>
    <property type="project" value="TreeGrafter"/>
</dbReference>
<feature type="domain" description="Tripartite ATP-independent periplasmic transporters DctQ component" evidence="10">
    <location>
        <begin position="29"/>
        <end position="154"/>
    </location>
</feature>
<dbReference type="InterPro" id="IPR055348">
    <property type="entry name" value="DctQ"/>
</dbReference>